<dbReference type="SUPFAM" id="SSF56219">
    <property type="entry name" value="DNase I-like"/>
    <property type="match status" value="1"/>
</dbReference>
<name>A0AAV9BYP4_ACOGR</name>
<proteinExistence type="predicted"/>
<evidence type="ECO:0000313" key="1">
    <source>
        <dbReference type="EMBL" id="KAK1281048.1"/>
    </source>
</evidence>
<dbReference type="Gene3D" id="3.60.10.10">
    <property type="entry name" value="Endonuclease/exonuclease/phosphatase"/>
    <property type="match status" value="1"/>
</dbReference>
<reference evidence="1" key="2">
    <citation type="submission" date="2023-06" db="EMBL/GenBank/DDBJ databases">
        <authorList>
            <person name="Ma L."/>
            <person name="Liu K.-W."/>
            <person name="Li Z."/>
            <person name="Hsiao Y.-Y."/>
            <person name="Qi Y."/>
            <person name="Fu T."/>
            <person name="Tang G."/>
            <person name="Zhang D."/>
            <person name="Sun W.-H."/>
            <person name="Liu D.-K."/>
            <person name="Li Y."/>
            <person name="Chen G.-Z."/>
            <person name="Liu X.-D."/>
            <person name="Liao X.-Y."/>
            <person name="Jiang Y.-T."/>
            <person name="Yu X."/>
            <person name="Hao Y."/>
            <person name="Huang J."/>
            <person name="Zhao X.-W."/>
            <person name="Ke S."/>
            <person name="Chen Y.-Y."/>
            <person name="Wu W.-L."/>
            <person name="Hsu J.-L."/>
            <person name="Lin Y.-F."/>
            <person name="Huang M.-D."/>
            <person name="Li C.-Y."/>
            <person name="Huang L."/>
            <person name="Wang Z.-W."/>
            <person name="Zhao X."/>
            <person name="Zhong W.-Y."/>
            <person name="Peng D.-H."/>
            <person name="Ahmad S."/>
            <person name="Lan S."/>
            <person name="Zhang J.-S."/>
            <person name="Tsai W.-C."/>
            <person name="Van De Peer Y."/>
            <person name="Liu Z.-J."/>
        </authorList>
    </citation>
    <scope>NUCLEOTIDE SEQUENCE</scope>
    <source>
        <strain evidence="1">SCP</strain>
        <tissue evidence="1">Leaves</tissue>
    </source>
</reference>
<gene>
    <name evidence="1" type="ORF">QJS04_geneDACA018856</name>
</gene>
<dbReference type="Proteomes" id="UP001179952">
    <property type="component" value="Unassembled WGS sequence"/>
</dbReference>
<evidence type="ECO:0008006" key="3">
    <source>
        <dbReference type="Google" id="ProtNLM"/>
    </source>
</evidence>
<dbReference type="PANTHER" id="PTHR33710">
    <property type="entry name" value="BNAC02G09200D PROTEIN"/>
    <property type="match status" value="1"/>
</dbReference>
<dbReference type="InterPro" id="IPR036691">
    <property type="entry name" value="Endo/exonu/phosph_ase_sf"/>
</dbReference>
<reference evidence="1" key="1">
    <citation type="journal article" date="2023" name="Nat. Commun.">
        <title>Diploid and tetraploid genomes of Acorus and the evolution of monocots.</title>
        <authorList>
            <person name="Ma L."/>
            <person name="Liu K.W."/>
            <person name="Li Z."/>
            <person name="Hsiao Y.Y."/>
            <person name="Qi Y."/>
            <person name="Fu T."/>
            <person name="Tang G.D."/>
            <person name="Zhang D."/>
            <person name="Sun W.H."/>
            <person name="Liu D.K."/>
            <person name="Li Y."/>
            <person name="Chen G.Z."/>
            <person name="Liu X.D."/>
            <person name="Liao X.Y."/>
            <person name="Jiang Y.T."/>
            <person name="Yu X."/>
            <person name="Hao Y."/>
            <person name="Huang J."/>
            <person name="Zhao X.W."/>
            <person name="Ke S."/>
            <person name="Chen Y.Y."/>
            <person name="Wu W.L."/>
            <person name="Hsu J.L."/>
            <person name="Lin Y.F."/>
            <person name="Huang M.D."/>
            <person name="Li C.Y."/>
            <person name="Huang L."/>
            <person name="Wang Z.W."/>
            <person name="Zhao X."/>
            <person name="Zhong W.Y."/>
            <person name="Peng D.H."/>
            <person name="Ahmad S."/>
            <person name="Lan S."/>
            <person name="Zhang J.S."/>
            <person name="Tsai W.C."/>
            <person name="Van de Peer Y."/>
            <person name="Liu Z.J."/>
        </authorList>
    </citation>
    <scope>NUCLEOTIDE SEQUENCE</scope>
    <source>
        <strain evidence="1">SCP</strain>
    </source>
</reference>
<dbReference type="PANTHER" id="PTHR33710:SF64">
    <property type="entry name" value="ENDONUCLEASE_EXONUCLEASE_PHOSPHATASE DOMAIN-CONTAINING PROTEIN"/>
    <property type="match status" value="1"/>
</dbReference>
<organism evidence="1 2">
    <name type="scientific">Acorus gramineus</name>
    <name type="common">Dwarf sweet flag</name>
    <dbReference type="NCBI Taxonomy" id="55184"/>
    <lineage>
        <taxon>Eukaryota</taxon>
        <taxon>Viridiplantae</taxon>
        <taxon>Streptophyta</taxon>
        <taxon>Embryophyta</taxon>
        <taxon>Tracheophyta</taxon>
        <taxon>Spermatophyta</taxon>
        <taxon>Magnoliopsida</taxon>
        <taxon>Liliopsida</taxon>
        <taxon>Acoraceae</taxon>
        <taxon>Acorus</taxon>
    </lineage>
</organism>
<dbReference type="EMBL" id="JAUJYN010000001">
    <property type="protein sequence ID" value="KAK1281048.1"/>
    <property type="molecule type" value="Genomic_DNA"/>
</dbReference>
<dbReference type="AlphaFoldDB" id="A0AAV9BYP4"/>
<accession>A0AAV9BYP4</accession>
<protein>
    <recommendedName>
        <fullName evidence="3">Endonuclease/exonuclease/phosphatase domain-containing protein</fullName>
    </recommendedName>
</protein>
<evidence type="ECO:0000313" key="2">
    <source>
        <dbReference type="Proteomes" id="UP001179952"/>
    </source>
</evidence>
<comment type="caution">
    <text evidence="1">The sequence shown here is derived from an EMBL/GenBank/DDBJ whole genome shotgun (WGS) entry which is preliminary data.</text>
</comment>
<sequence>MLATLSKGCMLFCPHLNYFLMNCIFWNIRGVKGTEKQLDLKAFLNNHKPHLVSILESKLDETSLRTLKRTMGFYPSSFLAPKACICLLWHPDQVDVQVLEYSRQLLRCSVLFKQSNVRLLVTLVYASNSSSKRQSLWDSIKRLSALVGRLGWIVGGNFNKVFFSNEKMGGQPAHSRHLRKFNSCVLHAGIEDLKSIGHTLSWNNRQDNRIMCKLDRVMGNQAYISSHPNSFVEYLPPGISNHSPLKVVSDPPMSSGPRPFKYFEAWEASPSFALTVHEAWQTPIFDVSIYEKACDTKMALTRWNKDIYSPIQHNHSIHKWALEEIQAALQQSPADPFLIASEGEARLNYSNLLHQEEKFARQKSRQLWLAARDSNSKFFYNSIKSRSVRNSICCLRRPNGSLCSEPEEIKGLTVQYY</sequence>
<keyword evidence="2" id="KW-1185">Reference proteome</keyword>